<protein>
    <submittedName>
        <fullName evidence="3">MOSC domain-containing protein</fullName>
    </submittedName>
</protein>
<dbReference type="Pfam" id="PF03473">
    <property type="entry name" value="MOSC"/>
    <property type="match status" value="1"/>
</dbReference>
<dbReference type="GO" id="GO:0030151">
    <property type="term" value="F:molybdenum ion binding"/>
    <property type="evidence" value="ECO:0007669"/>
    <property type="project" value="InterPro"/>
</dbReference>
<dbReference type="PROSITE" id="PS51340">
    <property type="entry name" value="MOSC"/>
    <property type="match status" value="1"/>
</dbReference>
<dbReference type="PANTHER" id="PTHR30212:SF2">
    <property type="entry name" value="PROTEIN YIIM"/>
    <property type="match status" value="1"/>
</dbReference>
<name>A0A9X3UK47_9HYPH</name>
<dbReference type="InterPro" id="IPR052353">
    <property type="entry name" value="Benzoxazolinone_Detox_Enz"/>
</dbReference>
<feature type="domain" description="MOSC" evidence="2">
    <location>
        <begin position="34"/>
        <end position="171"/>
    </location>
</feature>
<sequence>MSSPEEPAGKILSLFTGKPKDRWPGRPPSAILKHSAEGPLSLGKTGLEGDQQADLSVHGGPERAVHHYASEHMAFWCETYADTDFQFVPGCFGENISTSGVHEENLCLGDVLTMGTAKVQVCQGRQPCWKLNEHTGIASMAARFQKSARTGWYYRIIETGMVEAGDEMALIERKHPEWTLNRLITARFDPKLAVEEANELAALPALSSSWREAFEKKSAKGFTENTEARLSGT</sequence>
<gene>
    <name evidence="3" type="ORF">OQ273_15230</name>
</gene>
<evidence type="ECO:0000256" key="1">
    <source>
        <dbReference type="SAM" id="MobiDB-lite"/>
    </source>
</evidence>
<dbReference type="InterPro" id="IPR011037">
    <property type="entry name" value="Pyrv_Knase-like_insert_dom_sf"/>
</dbReference>
<dbReference type="InterPro" id="IPR005163">
    <property type="entry name" value="Tri_helical_YiiM-like"/>
</dbReference>
<keyword evidence="4" id="KW-1185">Reference proteome</keyword>
<dbReference type="SUPFAM" id="SSF50800">
    <property type="entry name" value="PK beta-barrel domain-like"/>
    <property type="match status" value="1"/>
</dbReference>
<dbReference type="InterPro" id="IPR005302">
    <property type="entry name" value="MoCF_Sase_C"/>
</dbReference>
<dbReference type="Proteomes" id="UP001151234">
    <property type="component" value="Unassembled WGS sequence"/>
</dbReference>
<comment type="caution">
    <text evidence="3">The sequence shown here is derived from an EMBL/GenBank/DDBJ whole genome shotgun (WGS) entry which is preliminary data.</text>
</comment>
<dbReference type="GO" id="GO:0003824">
    <property type="term" value="F:catalytic activity"/>
    <property type="evidence" value="ECO:0007669"/>
    <property type="project" value="InterPro"/>
</dbReference>
<accession>A0A9X3UK47</accession>
<organism evidence="3 4">
    <name type="scientific">Hoeflea prorocentri</name>
    <dbReference type="NCBI Taxonomy" id="1922333"/>
    <lineage>
        <taxon>Bacteria</taxon>
        <taxon>Pseudomonadati</taxon>
        <taxon>Pseudomonadota</taxon>
        <taxon>Alphaproteobacteria</taxon>
        <taxon>Hyphomicrobiales</taxon>
        <taxon>Rhizobiaceae</taxon>
        <taxon>Hoeflea</taxon>
    </lineage>
</organism>
<dbReference type="PANTHER" id="PTHR30212">
    <property type="entry name" value="PROTEIN YIIM"/>
    <property type="match status" value="1"/>
</dbReference>
<dbReference type="EMBL" id="JAPJZI010000001">
    <property type="protein sequence ID" value="MDA5399934.1"/>
    <property type="molecule type" value="Genomic_DNA"/>
</dbReference>
<dbReference type="Pfam" id="PF03475">
    <property type="entry name" value="YiiM_3-alpha"/>
    <property type="match status" value="1"/>
</dbReference>
<evidence type="ECO:0000313" key="3">
    <source>
        <dbReference type="EMBL" id="MDA5399934.1"/>
    </source>
</evidence>
<dbReference type="GO" id="GO:0030170">
    <property type="term" value="F:pyridoxal phosphate binding"/>
    <property type="evidence" value="ECO:0007669"/>
    <property type="project" value="InterPro"/>
</dbReference>
<feature type="region of interest" description="Disordered" evidence="1">
    <location>
        <begin position="1"/>
        <end position="47"/>
    </location>
</feature>
<dbReference type="Gene3D" id="2.40.33.20">
    <property type="entry name" value="PK beta-barrel domain-like"/>
    <property type="match status" value="1"/>
</dbReference>
<dbReference type="RefSeq" id="WP_267991347.1">
    <property type="nucleotide sequence ID" value="NZ_JAPJZI010000001.1"/>
</dbReference>
<evidence type="ECO:0000313" key="4">
    <source>
        <dbReference type="Proteomes" id="UP001151234"/>
    </source>
</evidence>
<proteinExistence type="predicted"/>
<dbReference type="AlphaFoldDB" id="A0A9X3UK47"/>
<reference evidence="3" key="1">
    <citation type="submission" date="2022-11" db="EMBL/GenBank/DDBJ databases">
        <title>Draft genome sequence of Hoeflea poritis E7-10 and Hoeflea prorocentri PM5-8, separated from scleractinian coral Porites lutea and marine dinoflagellate.</title>
        <authorList>
            <person name="Zhang G."/>
            <person name="Wei Q."/>
            <person name="Cai L."/>
        </authorList>
    </citation>
    <scope>NUCLEOTIDE SEQUENCE</scope>
    <source>
        <strain evidence="3">PM5-8</strain>
    </source>
</reference>
<evidence type="ECO:0000259" key="2">
    <source>
        <dbReference type="PROSITE" id="PS51340"/>
    </source>
</evidence>